<evidence type="ECO:0000256" key="1">
    <source>
        <dbReference type="SAM" id="Phobius"/>
    </source>
</evidence>
<evidence type="ECO:0000313" key="3">
    <source>
        <dbReference type="Proteomes" id="UP001174196"/>
    </source>
</evidence>
<organism evidence="2 3">
    <name type="scientific">Polycladomyces subterraneus</name>
    <dbReference type="NCBI Taxonomy" id="1016997"/>
    <lineage>
        <taxon>Bacteria</taxon>
        <taxon>Bacillati</taxon>
        <taxon>Bacillota</taxon>
        <taxon>Bacilli</taxon>
        <taxon>Bacillales</taxon>
        <taxon>Thermoactinomycetaceae</taxon>
        <taxon>Polycladomyces</taxon>
    </lineage>
</organism>
<reference evidence="2" key="1">
    <citation type="submission" date="2022-08" db="EMBL/GenBank/DDBJ databases">
        <title>Polycladomyces zharkentsis sp. nov., a novel thermophilic CMC and starch-degrading bacterium isolated from a geothermal spring in Kazakhstan.</title>
        <authorList>
            <person name="Mashzhan A."/>
            <person name="Kistaubaeva A."/>
            <person name="Javier-Lopez R."/>
            <person name="Birkeland N.-K."/>
        </authorList>
    </citation>
    <scope>NUCLEOTIDE SEQUENCE</scope>
    <source>
        <strain evidence="2">KSR 13</strain>
    </source>
</reference>
<proteinExistence type="predicted"/>
<keyword evidence="1" id="KW-0812">Transmembrane</keyword>
<accession>A0ABT8IQC3</accession>
<comment type="caution">
    <text evidence="2">The sequence shown here is derived from an EMBL/GenBank/DDBJ whole genome shotgun (WGS) entry which is preliminary data.</text>
</comment>
<dbReference type="RefSeq" id="WP_301239363.1">
    <property type="nucleotide sequence ID" value="NZ_JANRHH010000041.1"/>
</dbReference>
<sequence length="73" mass="8135">MTIHDMGIFSMDAFWFLCYYGEGDFQPGGVDAMQQAAAIATLISAIASLIVAIVGAIRLYLEYKRNIQFAYFD</sequence>
<evidence type="ECO:0000313" key="2">
    <source>
        <dbReference type="EMBL" id="MDN4594602.1"/>
    </source>
</evidence>
<gene>
    <name evidence="2" type="ORF">NWF35_12035</name>
</gene>
<keyword evidence="1" id="KW-1133">Transmembrane helix</keyword>
<dbReference type="EMBL" id="JANRHH010000041">
    <property type="protein sequence ID" value="MDN4594602.1"/>
    <property type="molecule type" value="Genomic_DNA"/>
</dbReference>
<dbReference type="Proteomes" id="UP001174196">
    <property type="component" value="Unassembled WGS sequence"/>
</dbReference>
<protein>
    <submittedName>
        <fullName evidence="2">Uncharacterized protein</fullName>
    </submittedName>
</protein>
<keyword evidence="1" id="KW-0472">Membrane</keyword>
<feature type="transmembrane region" description="Helical" evidence="1">
    <location>
        <begin position="36"/>
        <end position="61"/>
    </location>
</feature>
<keyword evidence="3" id="KW-1185">Reference proteome</keyword>
<name>A0ABT8IQC3_9BACL</name>